<proteinExistence type="predicted"/>
<reference evidence="3 4" key="1">
    <citation type="submission" date="2019-01" db="EMBL/GenBank/DDBJ databases">
        <authorList>
            <person name="Deng T."/>
        </authorList>
    </citation>
    <scope>NUCLEOTIDE SEQUENCE [LARGE SCALE GENOMIC DNA]</scope>
    <source>
        <strain evidence="3 4">F8825</strain>
    </source>
</reference>
<evidence type="ECO:0000313" key="4">
    <source>
        <dbReference type="Proteomes" id="UP000291088"/>
    </source>
</evidence>
<dbReference type="PIRSF" id="PIRSF021308">
    <property type="entry name" value="UCP021308"/>
    <property type="match status" value="1"/>
</dbReference>
<name>A0A4Q2TIX1_9HYPH</name>
<keyword evidence="4" id="KW-1185">Reference proteome</keyword>
<evidence type="ECO:0000256" key="1">
    <source>
        <dbReference type="SAM" id="MobiDB-lite"/>
    </source>
</evidence>
<dbReference type="InterPro" id="IPR016786">
    <property type="entry name" value="YdeI_bac"/>
</dbReference>
<sequence length="195" mass="22144">MSDELRKLNAFFSEAKVWPEELRALRAILLDCGLTEEFKWRGPCYTFDGSNVAVIWGFKENAALGFFKGVLLRDPEGLLVAPGDNSRAVRMFRFTGLDQIEAIETTIRDYVREAIELEKAGAKVDPPKDDIVYPEELLAALEDDPELQEAFEALTPGRRRGYALHFAQPKQSATRRSRIERSRDRILAGKGLQER</sequence>
<accession>A0A4Q2TIX1</accession>
<dbReference type="AlphaFoldDB" id="A0A4Q2TIX1"/>
<evidence type="ECO:0000313" key="3">
    <source>
        <dbReference type="EMBL" id="RYC17306.1"/>
    </source>
</evidence>
<comment type="caution">
    <text evidence="3">The sequence shown here is derived from an EMBL/GenBank/DDBJ whole genome shotgun (WGS) entry which is preliminary data.</text>
</comment>
<dbReference type="Pfam" id="PF08818">
    <property type="entry name" value="DUF1801"/>
    <property type="match status" value="1"/>
</dbReference>
<feature type="domain" description="YdhG-like" evidence="2">
    <location>
        <begin position="18"/>
        <end position="115"/>
    </location>
</feature>
<protein>
    <recommendedName>
        <fullName evidence="2">YdhG-like domain-containing protein</fullName>
    </recommendedName>
</protein>
<dbReference type="Pfam" id="PF13376">
    <property type="entry name" value="OmdA"/>
    <property type="match status" value="1"/>
</dbReference>
<dbReference type="OrthoDB" id="214150at2"/>
<feature type="region of interest" description="Disordered" evidence="1">
    <location>
        <begin position="167"/>
        <end position="195"/>
    </location>
</feature>
<feature type="compositionally biased region" description="Basic and acidic residues" evidence="1">
    <location>
        <begin position="177"/>
        <end position="195"/>
    </location>
</feature>
<dbReference type="SUPFAM" id="SSF159888">
    <property type="entry name" value="YdhG-like"/>
    <property type="match status" value="1"/>
</dbReference>
<dbReference type="RefSeq" id="WP_129330920.1">
    <property type="nucleotide sequence ID" value="NZ_SDVB01000170.1"/>
</dbReference>
<dbReference type="InterPro" id="IPR014922">
    <property type="entry name" value="YdhG-like"/>
</dbReference>
<dbReference type="Proteomes" id="UP000291088">
    <property type="component" value="Unassembled WGS sequence"/>
</dbReference>
<evidence type="ECO:0000259" key="2">
    <source>
        <dbReference type="Pfam" id="PF08818"/>
    </source>
</evidence>
<organism evidence="3 4">
    <name type="scientific">Ciceribacter ferrooxidans</name>
    <dbReference type="NCBI Taxonomy" id="2509717"/>
    <lineage>
        <taxon>Bacteria</taxon>
        <taxon>Pseudomonadati</taxon>
        <taxon>Pseudomonadota</taxon>
        <taxon>Alphaproteobacteria</taxon>
        <taxon>Hyphomicrobiales</taxon>
        <taxon>Rhizobiaceae</taxon>
        <taxon>Ciceribacter</taxon>
    </lineage>
</organism>
<dbReference type="EMBL" id="SDVB01000170">
    <property type="protein sequence ID" value="RYC17306.1"/>
    <property type="molecule type" value="Genomic_DNA"/>
</dbReference>
<gene>
    <name evidence="3" type="ORF">EUU22_04755</name>
</gene>